<accession>A0AC35UCR6</accession>
<organism evidence="1 2">
    <name type="scientific">Rhabditophanes sp. KR3021</name>
    <dbReference type="NCBI Taxonomy" id="114890"/>
    <lineage>
        <taxon>Eukaryota</taxon>
        <taxon>Metazoa</taxon>
        <taxon>Ecdysozoa</taxon>
        <taxon>Nematoda</taxon>
        <taxon>Chromadorea</taxon>
        <taxon>Rhabditida</taxon>
        <taxon>Tylenchina</taxon>
        <taxon>Panagrolaimomorpha</taxon>
        <taxon>Strongyloidoidea</taxon>
        <taxon>Alloionematidae</taxon>
        <taxon>Rhabditophanes</taxon>
    </lineage>
</organism>
<evidence type="ECO:0000313" key="1">
    <source>
        <dbReference type="Proteomes" id="UP000095286"/>
    </source>
</evidence>
<proteinExistence type="predicted"/>
<evidence type="ECO:0000313" key="2">
    <source>
        <dbReference type="WBParaSite" id="RSKR_0000999000.1"/>
    </source>
</evidence>
<protein>
    <submittedName>
        <fullName evidence="2">Disintegrin domain-containing protein</fullName>
    </submittedName>
</protein>
<dbReference type="WBParaSite" id="RSKR_0000999000.1">
    <property type="protein sequence ID" value="RSKR_0000999000.1"/>
    <property type="gene ID" value="RSKR_0000999000"/>
</dbReference>
<reference evidence="2" key="1">
    <citation type="submission" date="2016-11" db="UniProtKB">
        <authorList>
            <consortium name="WormBaseParasite"/>
        </authorList>
    </citation>
    <scope>IDENTIFICATION</scope>
    <source>
        <strain evidence="2">KR3021</strain>
    </source>
</reference>
<dbReference type="Proteomes" id="UP000095286">
    <property type="component" value="Unplaced"/>
</dbReference>
<sequence>MLNLSMTESIRYALDVINTADLILARNLNVRLSIVYGEWWTDVERIDVNEDIEKTLSGVLDYTTGHIYNVKKDNTVFLTGSAFSHKEQASSTFASICTARALSLVKAIDRRQVFETSQLLAQSIGHNFGIDHDSLDCTCDNSNKCVMSKEAGSNGTPFIYGFSKCSQGRMHSALRSGELQCLLNKPFHTSELHHCGNGIVEGNEECDCGSKSREECTDPCCDPITCTLRAHAQCASHQSCCHRCELRKTGHICRTSRSPCDVIEICDGISADCPADGYLIDGTNCDIDGKCWKGDRCIKKDEYFSKKVCIDGSCLPLTKASPPVYCPSNNLALQCSGNKKVYDALNRISEVIDERDTNSMKSRESEHISVHNESSSIYGVGHNRQLPSRGNYVMCDDGTRIRHELSGSQRSLLRMNEPTLALHPNNIFDDTAERFYSQYDRGIRNSPCKSDYGGYTSKMKREPRSDLGYSTRNYEQPYEGIGNLYNDNDLACYSSRYSIQQPPYLPQSYKNISTMSPSSSSYTGSISKLKHTPLKLNNIQTLLKQLDDNDSACLDIRNMDTEESELSNGEHHQDRNSHPDSIPSADLGYSSNATYPCRETFSIAGNSDDGDTFPGRPSFLSERLKVDIPDQF</sequence>
<name>A0AC35UCR6_9BILA</name>